<reference evidence="3" key="1">
    <citation type="submission" date="2021-02" db="EMBL/GenBank/DDBJ databases">
        <title>FDA dAtabase for Regulatory Grade micrObial Sequences (FDA-ARGOS): Supporting development and validation of Infectious Disease Dx tests.</title>
        <authorList>
            <person name="Sproer C."/>
            <person name="Gronow S."/>
            <person name="Severitt S."/>
            <person name="Schroder I."/>
            <person name="Tallon L."/>
            <person name="Sadzewicz L."/>
            <person name="Zhao X."/>
            <person name="Boylan J."/>
            <person name="Ott S."/>
            <person name="Bowen H."/>
            <person name="Vavikolanu K."/>
            <person name="Mehta A."/>
            <person name="Aluvathingal J."/>
            <person name="Nadendla S."/>
            <person name="Lowell S."/>
            <person name="Myers T."/>
            <person name="Yan Y."/>
            <person name="Sichtig H."/>
        </authorList>
    </citation>
    <scope>NUCLEOTIDE SEQUENCE</scope>
    <source>
        <strain evidence="3">FDAARGOS_1191</strain>
    </source>
</reference>
<dbReference type="RefSeq" id="WP_005393782.1">
    <property type="nucleotide sequence ID" value="NZ_CP069534.1"/>
</dbReference>
<proteinExistence type="predicted"/>
<feature type="domain" description="Bacterial SCP orthologue" evidence="2">
    <location>
        <begin position="30"/>
        <end position="123"/>
    </location>
</feature>
<dbReference type="AlphaFoldDB" id="A0AAX1L744"/>
<evidence type="ECO:0000259" key="2">
    <source>
        <dbReference type="Pfam" id="PF17844"/>
    </source>
</evidence>
<dbReference type="Gene3D" id="3.30.1050.40">
    <property type="match status" value="1"/>
</dbReference>
<dbReference type="InterPro" id="IPR041629">
    <property type="entry name" value="SCP_3"/>
</dbReference>
<evidence type="ECO:0000313" key="4">
    <source>
        <dbReference type="Proteomes" id="UP000617681"/>
    </source>
</evidence>
<accession>A0AAX1L744</accession>
<protein>
    <recommendedName>
        <fullName evidence="2">Bacterial SCP orthologue domain-containing protein</fullName>
    </recommendedName>
</protein>
<dbReference type="Pfam" id="PF17844">
    <property type="entry name" value="SCP_3"/>
    <property type="match status" value="1"/>
</dbReference>
<gene>
    <name evidence="3" type="ORF">I6J21_10510</name>
</gene>
<feature type="compositionally biased region" description="Basic and acidic residues" evidence="1">
    <location>
        <begin position="12"/>
        <end position="30"/>
    </location>
</feature>
<dbReference type="Proteomes" id="UP000617681">
    <property type="component" value="Chromosome"/>
</dbReference>
<dbReference type="EMBL" id="CP069534">
    <property type="protein sequence ID" value="QRP70189.1"/>
    <property type="molecule type" value="Genomic_DNA"/>
</dbReference>
<name>A0AAX1L744_9CORY</name>
<evidence type="ECO:0000256" key="1">
    <source>
        <dbReference type="SAM" id="MobiDB-lite"/>
    </source>
</evidence>
<feature type="region of interest" description="Disordered" evidence="1">
    <location>
        <begin position="1"/>
        <end position="30"/>
    </location>
</feature>
<evidence type="ECO:0000313" key="3">
    <source>
        <dbReference type="EMBL" id="QRP70189.1"/>
    </source>
</evidence>
<sequence length="125" mass="13474">MTESSLDNARAALERVRSYAEHPDTTPKPERKLLKEAVKLSVGEVGVRAPGHSVELRVPPYAAVQCIEGPRHTRGTPPNVVEMSPLVWLRCALGLQTFADGLATGEISASGNRAAEVGMHLPIQR</sequence>
<organism evidence="3 4">
    <name type="scientific">Corynebacterium glucuronolyticum</name>
    <dbReference type="NCBI Taxonomy" id="39791"/>
    <lineage>
        <taxon>Bacteria</taxon>
        <taxon>Bacillati</taxon>
        <taxon>Actinomycetota</taxon>
        <taxon>Actinomycetes</taxon>
        <taxon>Mycobacteriales</taxon>
        <taxon>Corynebacteriaceae</taxon>
        <taxon>Corynebacterium</taxon>
    </lineage>
</organism>